<keyword evidence="1" id="KW-0812">Transmembrane</keyword>
<reference evidence="2 3" key="1">
    <citation type="journal article" date="2021" name="ISME Commun">
        <title>Automated analysis of genomic sequences facilitates high-throughput and comprehensive description of bacteria.</title>
        <authorList>
            <person name="Hitch T.C.A."/>
        </authorList>
    </citation>
    <scope>NUCLEOTIDE SEQUENCE [LARGE SCALE GENOMIC DNA]</scope>
    <source>
        <strain evidence="2 3">Sanger_18</strain>
    </source>
</reference>
<keyword evidence="3" id="KW-1185">Reference proteome</keyword>
<feature type="transmembrane region" description="Helical" evidence="1">
    <location>
        <begin position="361"/>
        <end position="378"/>
    </location>
</feature>
<feature type="transmembrane region" description="Helical" evidence="1">
    <location>
        <begin position="328"/>
        <end position="349"/>
    </location>
</feature>
<evidence type="ECO:0000313" key="2">
    <source>
        <dbReference type="EMBL" id="MCU6745850.1"/>
    </source>
</evidence>
<sequence length="755" mass="86203">MISKNSFWVSLKENNKRRIWLWILSAFTYLVVLPTVTAMFISSYKTNNSYLIEQYGESAGMARIRQETMNQLLQIFNGDNLLLLVIISGVAIVSGIQGFSYLYHKNKIDFYQAAPVKQSRRFLTIWLNGVLVYLIPGFAGTVLCLLVMAGNQMLTAEILQQTGIAFFLLLFVYLGCYHMTILAVMLTGNVLITCLGTGVFFLYEWMVRSVLSGYKLMFFPHYSTFNQSDMPYFSPIAMFIRYSEKRSEGQAGILGTVLQLSLFSGIVLALAYWCYRKRPAEAAGRAMAFKVTQPVIKIALAIPASLFAGLIVSNIVGYSPLWNSGSPGFPVFSMAIVVVVVCCLMQVVYEFDIRGILHKKWHILISSAAAALIFLVFSKDLTGYNSYVPKVDRVSSAVLISPYEYSVYGDDYYDENLKYEDRMEYLADNMYLSDIGSLNKLLQKSIDSLGKYSDLSALYEDENAEWYCLNVMYRMGNHKTVQREFYVNMKDQETLDLLDRVIDSEEYISAVYGKMMDTIYQIMEKHADGIKLSYTYGNSIDAGKLSEEDALTLMKCFMEDIRKTDFSETRKEISYGSLEIAVQQDNGFYTMNRHKEFRIYPSYENCAAFLKEKGLYKEIFIDPDEVEKIQVINYNWDKSNTDMAVADTAVYTESMIDSAEPVYYEDTYAYEGDPYMVRQTYSDRDKIEEISHKLYPMDQGGADFTSDVDFDTDYEVIVYFKPESSITASYTGSVGCYFLKGEVPEYVQEDTACQE</sequence>
<dbReference type="RefSeq" id="WP_262575881.1">
    <property type="nucleotide sequence ID" value="NZ_JAOQKJ010000018.1"/>
</dbReference>
<feature type="transmembrane region" description="Helical" evidence="1">
    <location>
        <begin position="125"/>
        <end position="148"/>
    </location>
</feature>
<name>A0ABT2T6J2_9FIRM</name>
<dbReference type="Proteomes" id="UP001652432">
    <property type="component" value="Unassembled WGS sequence"/>
</dbReference>
<evidence type="ECO:0008006" key="4">
    <source>
        <dbReference type="Google" id="ProtNLM"/>
    </source>
</evidence>
<gene>
    <name evidence="2" type="ORF">OCV77_15340</name>
</gene>
<feature type="transmembrane region" description="Helical" evidence="1">
    <location>
        <begin position="295"/>
        <end position="316"/>
    </location>
</feature>
<feature type="transmembrane region" description="Helical" evidence="1">
    <location>
        <begin position="251"/>
        <end position="275"/>
    </location>
</feature>
<feature type="transmembrane region" description="Helical" evidence="1">
    <location>
        <begin position="81"/>
        <end position="104"/>
    </location>
</feature>
<comment type="caution">
    <text evidence="2">The sequence shown here is derived from an EMBL/GenBank/DDBJ whole genome shotgun (WGS) entry which is preliminary data.</text>
</comment>
<evidence type="ECO:0000313" key="3">
    <source>
        <dbReference type="Proteomes" id="UP001652432"/>
    </source>
</evidence>
<feature type="transmembrane region" description="Helical" evidence="1">
    <location>
        <begin position="181"/>
        <end position="203"/>
    </location>
</feature>
<keyword evidence="1" id="KW-1133">Transmembrane helix</keyword>
<organism evidence="2 3">
    <name type="scientific">Suilimivivens aceti</name>
    <dbReference type="NCBI Taxonomy" id="2981774"/>
    <lineage>
        <taxon>Bacteria</taxon>
        <taxon>Bacillati</taxon>
        <taxon>Bacillota</taxon>
        <taxon>Clostridia</taxon>
        <taxon>Lachnospirales</taxon>
        <taxon>Lachnospiraceae</taxon>
        <taxon>Suilimivivens</taxon>
    </lineage>
</organism>
<accession>A0ABT2T6J2</accession>
<keyword evidence="1" id="KW-0472">Membrane</keyword>
<feature type="transmembrane region" description="Helical" evidence="1">
    <location>
        <begin position="20"/>
        <end position="41"/>
    </location>
</feature>
<evidence type="ECO:0000256" key="1">
    <source>
        <dbReference type="SAM" id="Phobius"/>
    </source>
</evidence>
<proteinExistence type="predicted"/>
<protein>
    <recommendedName>
        <fullName evidence="4">ABC-2 type transport system permease protein</fullName>
    </recommendedName>
</protein>
<dbReference type="EMBL" id="JAOQKJ010000018">
    <property type="protein sequence ID" value="MCU6745850.1"/>
    <property type="molecule type" value="Genomic_DNA"/>
</dbReference>